<gene>
    <name evidence="3" type="ORF">GN958_ATG10155</name>
</gene>
<dbReference type="InterPro" id="IPR048324">
    <property type="entry name" value="ZSWIM1-3_RNaseH-like"/>
</dbReference>
<reference evidence="3" key="1">
    <citation type="submission" date="2020-03" db="EMBL/GenBank/DDBJ databases">
        <title>Hybrid Assembly of Korean Phytophthora infestans isolates.</title>
        <authorList>
            <person name="Prokchorchik M."/>
            <person name="Lee Y."/>
            <person name="Seo J."/>
            <person name="Cho J.-H."/>
            <person name="Park Y.-E."/>
            <person name="Jang D.-C."/>
            <person name="Im J.-S."/>
            <person name="Choi J.-G."/>
            <person name="Park H.-J."/>
            <person name="Lee G.-B."/>
            <person name="Lee Y.-G."/>
            <person name="Hong S.-Y."/>
            <person name="Cho K."/>
            <person name="Sohn K.H."/>
        </authorList>
    </citation>
    <scope>NUCLEOTIDE SEQUENCE</scope>
    <source>
        <strain evidence="3">KR_2_A2</strain>
    </source>
</reference>
<accession>A0A8S9UJE9</accession>
<evidence type="ECO:0000313" key="3">
    <source>
        <dbReference type="EMBL" id="KAF4140663.1"/>
    </source>
</evidence>
<feature type="compositionally biased region" description="Basic residues" evidence="1">
    <location>
        <begin position="223"/>
        <end position="232"/>
    </location>
</feature>
<evidence type="ECO:0000259" key="2">
    <source>
        <dbReference type="Pfam" id="PF21056"/>
    </source>
</evidence>
<evidence type="ECO:0000256" key="1">
    <source>
        <dbReference type="SAM" id="MobiDB-lite"/>
    </source>
</evidence>
<dbReference type="Pfam" id="PF21056">
    <property type="entry name" value="ZSWIM1-3_RNaseH-like"/>
    <property type="match status" value="1"/>
</dbReference>
<proteinExistence type="predicted"/>
<feature type="compositionally biased region" description="Acidic residues" evidence="1">
    <location>
        <begin position="140"/>
        <end position="156"/>
    </location>
</feature>
<protein>
    <submittedName>
        <fullName evidence="3">MULE transposase domain-containing protein</fullName>
    </submittedName>
</protein>
<dbReference type="PANTHER" id="PTHR31569">
    <property type="entry name" value="SWIM-TYPE DOMAIN-CONTAINING PROTEIN"/>
    <property type="match status" value="1"/>
</dbReference>
<dbReference type="InterPro" id="IPR052579">
    <property type="entry name" value="Zinc_finger_SWIM"/>
</dbReference>
<dbReference type="EMBL" id="JAACNO010001428">
    <property type="protein sequence ID" value="KAF4140663.1"/>
    <property type="molecule type" value="Genomic_DNA"/>
</dbReference>
<feature type="domain" description="ZSWIM1/3 RNaseH-like" evidence="2">
    <location>
        <begin position="434"/>
        <end position="529"/>
    </location>
</feature>
<organism evidence="3 4">
    <name type="scientific">Phytophthora infestans</name>
    <name type="common">Potato late blight agent</name>
    <name type="synonym">Botrytis infestans</name>
    <dbReference type="NCBI Taxonomy" id="4787"/>
    <lineage>
        <taxon>Eukaryota</taxon>
        <taxon>Sar</taxon>
        <taxon>Stramenopiles</taxon>
        <taxon>Oomycota</taxon>
        <taxon>Peronosporomycetes</taxon>
        <taxon>Peronosporales</taxon>
        <taxon>Peronosporaceae</taxon>
        <taxon>Phytophthora</taxon>
    </lineage>
</organism>
<comment type="caution">
    <text evidence="3">The sequence shown here is derived from an EMBL/GenBank/DDBJ whole genome shotgun (WGS) entry which is preliminary data.</text>
</comment>
<sequence length="666" mass="75831">MMPDLPPFSGRRLKEVPPRLLLQSTIGDADRLIAEDPDGDKSRRGRAAELKAHRDAVIARRRQRVDDIRADKFLPKLAIANHTGYQALRAEQIAVSKKAAVAVQLGTLSRTMRTRSLDANLKKRKGDNAALAEVLALLDEEDRELEPSDSDSDYEDECARDKERSSAEEDADMTNGSNLSSPAEESKKLQSDREECSSSNASDEGKSISSDDIDASDSVQNPHRMKHRKQYTKPKPADTTTMQCDKNDGGDGAFLEGCSRRWESWDDFYREFEVFQAATYQNITSRTSTSVASRNRQMRNAVARNAKKDGTIVDIVEKRKGAQYILNAWSKYCVTLQCTHTRGQPLEVWASSYHNHAVTKYQWFNYAENRKITDKGLAQDVVNMHKAVAHAKGIMSYLRKQSGKLVTLRVVHNMIQGYKSVERSGMSDADRVLAILDKSARMKRLFRAFPEAVLVDAVHATNTNRYKRFSFAVQDVFGKNQRRNQTFGWLLIVLKKHNAAWRNIRVIMVDKAVHEKAVLHDAFPQARQLLCQWHGITWLKKQANKQDVKGLLKALVYARSSQDYEDTKGALLDVLNGDAEHPMYKFFMGNWDDSQDKWVSYRRRNVPPLNNNTNNRLESKWGKIKQVVVSNFTLDNPISTLITLQRIAEDEYLAQYHKRVRLHKGG</sequence>
<dbReference type="Proteomes" id="UP000704712">
    <property type="component" value="Unassembled WGS sequence"/>
</dbReference>
<feature type="compositionally biased region" description="Basic and acidic residues" evidence="1">
    <location>
        <begin position="157"/>
        <end position="167"/>
    </location>
</feature>
<dbReference type="AlphaFoldDB" id="A0A8S9UJE9"/>
<name>A0A8S9UJE9_PHYIN</name>
<evidence type="ECO:0000313" key="4">
    <source>
        <dbReference type="Proteomes" id="UP000704712"/>
    </source>
</evidence>
<feature type="region of interest" description="Disordered" evidence="1">
    <location>
        <begin position="140"/>
        <end position="245"/>
    </location>
</feature>
<dbReference type="PANTHER" id="PTHR31569:SF4">
    <property type="entry name" value="SWIM-TYPE DOMAIN-CONTAINING PROTEIN"/>
    <property type="match status" value="1"/>
</dbReference>
<feature type="compositionally biased region" description="Polar residues" evidence="1">
    <location>
        <begin position="174"/>
        <end position="183"/>
    </location>
</feature>
<feature type="compositionally biased region" description="Basic and acidic residues" evidence="1">
    <location>
        <begin position="184"/>
        <end position="196"/>
    </location>
</feature>